<feature type="compositionally biased region" description="Low complexity" evidence="7">
    <location>
        <begin position="352"/>
        <end position="363"/>
    </location>
</feature>
<feature type="compositionally biased region" description="Low complexity" evidence="7">
    <location>
        <begin position="270"/>
        <end position="283"/>
    </location>
</feature>
<feature type="region of interest" description="Disordered" evidence="7">
    <location>
        <begin position="167"/>
        <end position="223"/>
    </location>
</feature>
<feature type="region of interest" description="Disordered" evidence="7">
    <location>
        <begin position="378"/>
        <end position="402"/>
    </location>
</feature>
<dbReference type="InterPro" id="IPR017441">
    <property type="entry name" value="Protein_kinase_ATP_BS"/>
</dbReference>
<evidence type="ECO:0000256" key="5">
    <source>
        <dbReference type="ARBA" id="ARBA00037982"/>
    </source>
</evidence>
<evidence type="ECO:0000256" key="3">
    <source>
        <dbReference type="ARBA" id="ARBA00022777"/>
    </source>
</evidence>
<dbReference type="PROSITE" id="PS00107">
    <property type="entry name" value="PROTEIN_KINASE_ATP"/>
    <property type="match status" value="1"/>
</dbReference>
<protein>
    <submittedName>
        <fullName evidence="9">Tyrosine protein kinase</fullName>
    </submittedName>
</protein>
<dbReference type="InterPro" id="IPR000719">
    <property type="entry name" value="Prot_kinase_dom"/>
</dbReference>
<evidence type="ECO:0000259" key="8">
    <source>
        <dbReference type="PROSITE" id="PS50011"/>
    </source>
</evidence>
<comment type="similarity">
    <text evidence="5">Belongs to the protein kinase superfamily. Ser/Thr protein kinase family. GCN2 subfamily.</text>
</comment>
<feature type="compositionally biased region" description="Polar residues" evidence="7">
    <location>
        <begin position="1"/>
        <end position="15"/>
    </location>
</feature>
<evidence type="ECO:0000256" key="7">
    <source>
        <dbReference type="SAM" id="MobiDB-lite"/>
    </source>
</evidence>
<dbReference type="PROSITE" id="PS50011">
    <property type="entry name" value="PROTEIN_KINASE_DOM"/>
    <property type="match status" value="1"/>
</dbReference>
<feature type="region of interest" description="Disordered" evidence="7">
    <location>
        <begin position="1"/>
        <end position="48"/>
    </location>
</feature>
<dbReference type="GO" id="GO:0110031">
    <property type="term" value="P:negative regulation of G2/MI transition of meiotic cell cycle"/>
    <property type="evidence" value="ECO:0007669"/>
    <property type="project" value="TreeGrafter"/>
</dbReference>
<dbReference type="GO" id="GO:0005634">
    <property type="term" value="C:nucleus"/>
    <property type="evidence" value="ECO:0007669"/>
    <property type="project" value="TreeGrafter"/>
</dbReference>
<evidence type="ECO:0000256" key="6">
    <source>
        <dbReference type="PROSITE-ProRule" id="PRU10141"/>
    </source>
</evidence>
<feature type="compositionally biased region" description="Polar residues" evidence="7">
    <location>
        <begin position="170"/>
        <end position="184"/>
    </location>
</feature>
<dbReference type="GO" id="GO:0004713">
    <property type="term" value="F:protein tyrosine kinase activity"/>
    <property type="evidence" value="ECO:0007669"/>
    <property type="project" value="TreeGrafter"/>
</dbReference>
<evidence type="ECO:0000313" key="10">
    <source>
        <dbReference type="Proteomes" id="UP000195602"/>
    </source>
</evidence>
<dbReference type="Gene3D" id="3.30.200.20">
    <property type="entry name" value="Phosphorylase Kinase, domain 1"/>
    <property type="match status" value="1"/>
</dbReference>
<dbReference type="PROSITE" id="PS00108">
    <property type="entry name" value="PROTEIN_KINASE_ST"/>
    <property type="match status" value="1"/>
</dbReference>
<feature type="domain" description="Protein kinase" evidence="8">
    <location>
        <begin position="580"/>
        <end position="934"/>
    </location>
</feature>
<dbReference type="SUPFAM" id="SSF56112">
    <property type="entry name" value="Protein kinase-like (PK-like)"/>
    <property type="match status" value="1"/>
</dbReference>
<feature type="region of interest" description="Disordered" evidence="7">
    <location>
        <begin position="856"/>
        <end position="876"/>
    </location>
</feature>
<evidence type="ECO:0000313" key="9">
    <source>
        <dbReference type="EMBL" id="OVF10866.1"/>
    </source>
</evidence>
<reference evidence="9 10" key="1">
    <citation type="submission" date="2017-04" db="EMBL/GenBank/DDBJ databases">
        <title>Draft genome of the yeast Clavispora lusitaniae type strain CBS 6936.</title>
        <authorList>
            <person name="Durrens P."/>
            <person name="Klopp C."/>
            <person name="Biteau N."/>
            <person name="Fitton-Ouhabi V."/>
            <person name="Dementhon K."/>
            <person name="Accoceberry I."/>
            <person name="Sherman D.J."/>
            <person name="Noel T."/>
        </authorList>
    </citation>
    <scope>NUCLEOTIDE SEQUENCE [LARGE SCALE GENOMIC DNA]</scope>
    <source>
        <strain evidence="9 10">CBS 6936</strain>
    </source>
</reference>
<dbReference type="GO" id="GO:0005524">
    <property type="term" value="F:ATP binding"/>
    <property type="evidence" value="ECO:0007669"/>
    <property type="project" value="UniProtKB-UniRule"/>
</dbReference>
<gene>
    <name evidence="9" type="ORF">A9F13_01g02981</name>
</gene>
<comment type="caution">
    <text evidence="9">The sequence shown here is derived from an EMBL/GenBank/DDBJ whole genome shotgun (WGS) entry which is preliminary data.</text>
</comment>
<name>A0AA91Q3V3_CLALS</name>
<dbReference type="EMBL" id="LYUB02000001">
    <property type="protein sequence ID" value="OVF10866.1"/>
    <property type="molecule type" value="Genomic_DNA"/>
</dbReference>
<evidence type="ECO:0000256" key="4">
    <source>
        <dbReference type="ARBA" id="ARBA00022840"/>
    </source>
</evidence>
<evidence type="ECO:0000256" key="2">
    <source>
        <dbReference type="ARBA" id="ARBA00022741"/>
    </source>
</evidence>
<evidence type="ECO:0000256" key="1">
    <source>
        <dbReference type="ARBA" id="ARBA00022679"/>
    </source>
</evidence>
<keyword evidence="4 6" id="KW-0067">ATP-binding</keyword>
<dbReference type="Gene3D" id="1.10.510.10">
    <property type="entry name" value="Transferase(Phosphotransferase) domain 1"/>
    <property type="match status" value="1"/>
</dbReference>
<feature type="region of interest" description="Disordered" evidence="7">
    <location>
        <begin position="270"/>
        <end position="364"/>
    </location>
</feature>
<proteinExistence type="inferred from homology"/>
<organism evidence="9 10">
    <name type="scientific">Clavispora lusitaniae</name>
    <name type="common">Candida lusitaniae</name>
    <dbReference type="NCBI Taxonomy" id="36911"/>
    <lineage>
        <taxon>Eukaryota</taxon>
        <taxon>Fungi</taxon>
        <taxon>Dikarya</taxon>
        <taxon>Ascomycota</taxon>
        <taxon>Saccharomycotina</taxon>
        <taxon>Pichiomycetes</taxon>
        <taxon>Metschnikowiaceae</taxon>
        <taxon>Clavispora</taxon>
    </lineage>
</organism>
<feature type="binding site" evidence="6">
    <location>
        <position position="607"/>
    </location>
    <ligand>
        <name>ATP</name>
        <dbReference type="ChEBI" id="CHEBI:30616"/>
    </ligand>
</feature>
<feature type="region of interest" description="Disordered" evidence="7">
    <location>
        <begin position="99"/>
        <end position="147"/>
    </location>
</feature>
<dbReference type="KEGG" id="clus:A9F13_01g02981"/>
<dbReference type="InterPro" id="IPR050339">
    <property type="entry name" value="CC_SR_Kinase"/>
</dbReference>
<feature type="compositionally biased region" description="Polar residues" evidence="7">
    <location>
        <begin position="123"/>
        <end position="133"/>
    </location>
</feature>
<dbReference type="PANTHER" id="PTHR11042:SF196">
    <property type="entry name" value="MITOSIS INHIBITOR PROTEIN KINASE SWE1"/>
    <property type="match status" value="1"/>
</dbReference>
<keyword evidence="3 9" id="KW-0418">Kinase</keyword>
<accession>A0AA91Q3V3</accession>
<dbReference type="Pfam" id="PF00069">
    <property type="entry name" value="Pkinase"/>
    <property type="match status" value="1"/>
</dbReference>
<dbReference type="SMART" id="SM00220">
    <property type="entry name" value="S_TKc"/>
    <property type="match status" value="1"/>
</dbReference>
<dbReference type="InterPro" id="IPR011009">
    <property type="entry name" value="Kinase-like_dom_sf"/>
</dbReference>
<sequence>MKRHPQGSSNKAARTSSDDTELKTPTETCHPRTTPSKLPSGVHRNHQSELDDFANNVFSRSFNSLILDDIDDEEFKPKKLNKSPPFNVKQGLHCFDTIDDTLDDSDATTTRVQDEREGDGSFATDTEASTSSPILPRPSNVPFTGKKPLLKRSSKFFNLSIDSNFKDDPQSSSATHENIPSSSPLIDKSTPLNKFKRPHKLVSQSPSPSSASKHKSTFDSVISKTHSDQSSYKMFKNANKLRIMSPLKSSSNMSSSPGRREFNLKKFFKSPNSKFKNSSSPLSGYNFDPYNTDESPSKSHKKSSVSSGSNFSIYHDTEKTDVDAEPMNRSTSAGSKKLKHDEEKENKLQVPSKTTSRSSSKSSYKFVKPLQTAFESTGLLKKNSVPQPSKKLPPETPMKKNPLILMGKDMNRTLDFDDSYSNHDHSIEVGRNASFSQLNESNSSFFKIASTVKAEKAIELDLDGQSDLEFDDVVLETPTKSSSRGKQLNLLVQKNPQLTQALRAPSSNEPCTPISHMPPDSVASSQVTINLPSAVREASNDHTITLSTSSFRHDLDPVLSIEAREKKKHTDEHLLEKFGPNSIRYVGSGQFSIAFECNFQNEKFAIKRTRKPVIGSHERKSILREVEALRSLTSITDDTEVEDGKENLVFFIEAWSFNNHYYIMTEFCEGGTLYEFLQENKNYKIDEFRVWKILIEISSGLKFIHSKNFLHLDLKPANIFITFEGGLKIGDFGLCTKLPILEKDFDIEGDRNYIAPELLNDKIYTPFADIFSVGLIILEIATNIVLPGNGSPWRKLRSGDLSDAGMLSSDNISDFLNHNNFSSLTSYTSSLNSINAQPMSSHHLSSAGSSVISNFNSTPLQPPVNTKTGGSSGSLSIQHGSRLIENIRDLIPKGAPEFLVANGHNLDKLVSTMLKPNPFERPTALQILEMEECVEIENRRKAGATIFEGEFGPNDDE</sequence>
<dbReference type="PANTHER" id="PTHR11042">
    <property type="entry name" value="EUKARYOTIC TRANSLATION INITIATION FACTOR 2-ALPHA KINASE EIF2-ALPHA KINASE -RELATED"/>
    <property type="match status" value="1"/>
</dbReference>
<keyword evidence="2 6" id="KW-0547">Nucleotide-binding</keyword>
<feature type="compositionally biased region" description="Polar residues" evidence="7">
    <location>
        <begin position="25"/>
        <end position="37"/>
    </location>
</feature>
<dbReference type="AlphaFoldDB" id="A0AA91Q3V3"/>
<dbReference type="GO" id="GO:0005737">
    <property type="term" value="C:cytoplasm"/>
    <property type="evidence" value="ECO:0007669"/>
    <property type="project" value="TreeGrafter"/>
</dbReference>
<dbReference type="GO" id="GO:0030447">
    <property type="term" value="P:filamentous growth"/>
    <property type="evidence" value="ECO:0007669"/>
    <property type="project" value="UniProtKB-ARBA"/>
</dbReference>
<dbReference type="InterPro" id="IPR008271">
    <property type="entry name" value="Ser/Thr_kinase_AS"/>
</dbReference>
<dbReference type="Proteomes" id="UP000195602">
    <property type="component" value="Unassembled WGS sequence"/>
</dbReference>
<keyword evidence="1" id="KW-0808">Transferase</keyword>